<dbReference type="AlphaFoldDB" id="A0AAI9BYD2"/>
<dbReference type="EMBL" id="ABLOJW010000001">
    <property type="protein sequence ID" value="EKT4090769.1"/>
    <property type="molecule type" value="Genomic_DNA"/>
</dbReference>
<protein>
    <submittedName>
        <fullName evidence="1">Uncharacterized protein</fullName>
    </submittedName>
</protein>
<dbReference type="Proteomes" id="UP001218208">
    <property type="component" value="Unassembled WGS sequence"/>
</dbReference>
<organism evidence="1 2">
    <name type="scientific">Stenotrophomonas maltophilia</name>
    <name type="common">Pseudomonas maltophilia</name>
    <name type="synonym">Xanthomonas maltophilia</name>
    <dbReference type="NCBI Taxonomy" id="40324"/>
    <lineage>
        <taxon>Bacteria</taxon>
        <taxon>Pseudomonadati</taxon>
        <taxon>Pseudomonadota</taxon>
        <taxon>Gammaproteobacteria</taxon>
        <taxon>Lysobacterales</taxon>
        <taxon>Lysobacteraceae</taxon>
        <taxon>Stenotrophomonas</taxon>
        <taxon>Stenotrophomonas maltophilia group</taxon>
    </lineage>
</organism>
<evidence type="ECO:0000313" key="1">
    <source>
        <dbReference type="EMBL" id="EKT4090769.1"/>
    </source>
</evidence>
<gene>
    <name evidence="1" type="ORF">QEG23_000239</name>
</gene>
<accession>A0AAI9BYD2</accession>
<comment type="caution">
    <text evidence="1">The sequence shown here is derived from an EMBL/GenBank/DDBJ whole genome shotgun (WGS) entry which is preliminary data.</text>
</comment>
<proteinExistence type="predicted"/>
<evidence type="ECO:0000313" key="2">
    <source>
        <dbReference type="Proteomes" id="UP001218208"/>
    </source>
</evidence>
<name>A0AAI9BYD2_STEMA</name>
<reference evidence="1" key="1">
    <citation type="submission" date="2022-07" db="EMBL/GenBank/DDBJ databases">
        <authorList>
            <consortium name="DAFM: The Division of Animal and Food Microbiology"/>
        </authorList>
    </citation>
    <scope>NUCLEOTIDE SEQUENCE</scope>
    <source>
        <strain evidence="1">19MO01SH01-2</strain>
    </source>
</reference>
<sequence>MAKKIVTPEAARPLIELANDRHWIDGSWDSNPLPDYVKERLSRADRCIVGAASLSRLLRRFAIGMVDVEETGDGEDYRALYPVLDREEADQLGIALQELLDVAEGNMEEIRGNVLGYVDSALREKARG</sequence>